<dbReference type="GO" id="GO:0006412">
    <property type="term" value="P:translation"/>
    <property type="evidence" value="ECO:0007669"/>
    <property type="project" value="InterPro"/>
</dbReference>
<keyword evidence="2" id="KW-0689">Ribosomal protein</keyword>
<dbReference type="GO" id="GO:1990904">
    <property type="term" value="C:ribonucleoprotein complex"/>
    <property type="evidence" value="ECO:0007669"/>
    <property type="project" value="UniProtKB-KW"/>
</dbReference>
<protein>
    <recommendedName>
        <fullName evidence="6">Ribosomal protein L9 domain-containing protein</fullName>
    </recommendedName>
</protein>
<dbReference type="AlphaFoldDB" id="A0A642VDT6"/>
<dbReference type="EMBL" id="SWFS01000027">
    <property type="protein sequence ID" value="KAA8917552.1"/>
    <property type="molecule type" value="Genomic_DNA"/>
</dbReference>
<dbReference type="Gene3D" id="3.40.5.10">
    <property type="entry name" value="Ribosomal protein L9, N-terminal domain"/>
    <property type="match status" value="1"/>
</dbReference>
<dbReference type="InterPro" id="IPR000244">
    <property type="entry name" value="Ribosomal_bL9"/>
</dbReference>
<dbReference type="GO" id="GO:0005840">
    <property type="term" value="C:ribosome"/>
    <property type="evidence" value="ECO:0007669"/>
    <property type="project" value="UniProtKB-KW"/>
</dbReference>
<dbReference type="GO" id="GO:0003735">
    <property type="term" value="F:structural constituent of ribosome"/>
    <property type="evidence" value="ECO:0007669"/>
    <property type="project" value="InterPro"/>
</dbReference>
<evidence type="ECO:0000313" key="8">
    <source>
        <dbReference type="Proteomes" id="UP000761534"/>
    </source>
</evidence>
<organism evidence="7 8">
    <name type="scientific">Trichomonascus ciferrii</name>
    <dbReference type="NCBI Taxonomy" id="44093"/>
    <lineage>
        <taxon>Eukaryota</taxon>
        <taxon>Fungi</taxon>
        <taxon>Dikarya</taxon>
        <taxon>Ascomycota</taxon>
        <taxon>Saccharomycotina</taxon>
        <taxon>Dipodascomycetes</taxon>
        <taxon>Dipodascales</taxon>
        <taxon>Trichomonascaceae</taxon>
        <taxon>Trichomonascus</taxon>
        <taxon>Trichomonascus ciferrii complex</taxon>
    </lineage>
</organism>
<dbReference type="InterPro" id="IPR020070">
    <property type="entry name" value="Ribosomal_bL9_N"/>
</dbReference>
<gene>
    <name evidence="7" type="ORF">TRICI_000298</name>
</gene>
<evidence type="ECO:0000256" key="1">
    <source>
        <dbReference type="ARBA" id="ARBA00010605"/>
    </source>
</evidence>
<feature type="domain" description="Ribosomal protein L9" evidence="6">
    <location>
        <begin position="24"/>
        <end position="61"/>
    </location>
</feature>
<keyword evidence="4" id="KW-0175">Coiled coil</keyword>
<dbReference type="InterPro" id="IPR009027">
    <property type="entry name" value="Ribosomal_bL9/RNase_H1_N"/>
</dbReference>
<feature type="coiled-coil region" evidence="4">
    <location>
        <begin position="80"/>
        <end position="112"/>
    </location>
</feature>
<evidence type="ECO:0000256" key="2">
    <source>
        <dbReference type="ARBA" id="ARBA00022980"/>
    </source>
</evidence>
<dbReference type="InterPro" id="IPR036935">
    <property type="entry name" value="Ribosomal_bL9_N_sf"/>
</dbReference>
<dbReference type="PANTHER" id="PTHR21368">
    <property type="entry name" value="50S RIBOSOMAL PROTEIN L9"/>
    <property type="match status" value="1"/>
</dbReference>
<feature type="compositionally biased region" description="Basic and acidic residues" evidence="5">
    <location>
        <begin position="271"/>
        <end position="283"/>
    </location>
</feature>
<dbReference type="OrthoDB" id="5555409at2759"/>
<dbReference type="VEuPathDB" id="FungiDB:TRICI_000298"/>
<proteinExistence type="inferred from homology"/>
<reference evidence="7" key="1">
    <citation type="journal article" date="2019" name="G3 (Bethesda)">
        <title>Genome Assemblies of Two Rare Opportunistic Yeast Pathogens: Diutina rugosa (syn. Candida rugosa) and Trichomonascus ciferrii (syn. Candida ciferrii).</title>
        <authorList>
            <person name="Mixao V."/>
            <person name="Saus E."/>
            <person name="Hansen A.P."/>
            <person name="Lass-Florl C."/>
            <person name="Gabaldon T."/>
        </authorList>
    </citation>
    <scope>NUCLEOTIDE SEQUENCE</scope>
    <source>
        <strain evidence="7">CBS 4856</strain>
    </source>
</reference>
<evidence type="ECO:0000256" key="3">
    <source>
        <dbReference type="ARBA" id="ARBA00023274"/>
    </source>
</evidence>
<comment type="caution">
    <text evidence="7">The sequence shown here is derived from an EMBL/GenBank/DDBJ whole genome shotgun (WGS) entry which is preliminary data.</text>
</comment>
<sequence length="298" mass="33275">MLAKRSVGMRTMLSSRRYASTKVSVQLLRDFPGLGYKGEVVQVAPGRMRNELHVSNGAAYVIKGEPLRLPLRTRESIEAEKAKEAALAAEQKERQRAQERIARQEKERLSRAEKVKKLTNLHFGGGSTTAAKEEESAEKSNVSAFIIESALRSLPRTIQLQRQTRGEDDGFLAEDLTVQDLAQHVTRLTGTQISPSIVKFSIKTGRKEYADSTLLDYIGSYRAVFTVPGGHPVFFDLVVAPSNRISDHVSTTRPGGPVPETQAQTPEPEPEEKSGQKPTKQFEWENELITNMEEKMKR</sequence>
<evidence type="ECO:0000256" key="4">
    <source>
        <dbReference type="SAM" id="Coils"/>
    </source>
</evidence>
<evidence type="ECO:0000259" key="6">
    <source>
        <dbReference type="Pfam" id="PF01281"/>
    </source>
</evidence>
<evidence type="ECO:0000313" key="7">
    <source>
        <dbReference type="EMBL" id="KAA8917552.1"/>
    </source>
</evidence>
<dbReference type="Pfam" id="PF01281">
    <property type="entry name" value="Ribosomal_L9_N"/>
    <property type="match status" value="1"/>
</dbReference>
<accession>A0A642VDT6</accession>
<feature type="region of interest" description="Disordered" evidence="5">
    <location>
        <begin position="246"/>
        <end position="298"/>
    </location>
</feature>
<dbReference type="SUPFAM" id="SSF55658">
    <property type="entry name" value="L9 N-domain-like"/>
    <property type="match status" value="1"/>
</dbReference>
<dbReference type="Proteomes" id="UP000761534">
    <property type="component" value="Unassembled WGS sequence"/>
</dbReference>
<keyword evidence="3" id="KW-0687">Ribonucleoprotein</keyword>
<comment type="similarity">
    <text evidence="1">Belongs to the bacterial ribosomal protein bL9 family.</text>
</comment>
<keyword evidence="8" id="KW-1185">Reference proteome</keyword>
<name>A0A642VDT6_9ASCO</name>
<evidence type="ECO:0000256" key="5">
    <source>
        <dbReference type="SAM" id="MobiDB-lite"/>
    </source>
</evidence>